<feature type="domain" description="DUF4211" evidence="2">
    <location>
        <begin position="196"/>
        <end position="325"/>
    </location>
</feature>
<dbReference type="EMBL" id="LN728061">
    <property type="protein sequence ID" value="CEP12628.1"/>
    <property type="molecule type" value="Genomic_DNA"/>
</dbReference>
<evidence type="ECO:0000313" key="3">
    <source>
        <dbReference type="EMBL" id="CEP12628.1"/>
    </source>
</evidence>
<keyword evidence="4" id="KW-1185">Reference proteome</keyword>
<dbReference type="AlphaFoldDB" id="A0A0B7NB38"/>
<dbReference type="Proteomes" id="UP000054107">
    <property type="component" value="Unassembled WGS sequence"/>
</dbReference>
<proteinExistence type="predicted"/>
<protein>
    <recommendedName>
        <fullName evidence="2">DUF4211 domain-containing protein</fullName>
    </recommendedName>
</protein>
<organism evidence="3 4">
    <name type="scientific">Parasitella parasitica</name>
    <dbReference type="NCBI Taxonomy" id="35722"/>
    <lineage>
        <taxon>Eukaryota</taxon>
        <taxon>Fungi</taxon>
        <taxon>Fungi incertae sedis</taxon>
        <taxon>Mucoromycota</taxon>
        <taxon>Mucoromycotina</taxon>
        <taxon>Mucoromycetes</taxon>
        <taxon>Mucorales</taxon>
        <taxon>Mucorineae</taxon>
        <taxon>Mucoraceae</taxon>
        <taxon>Parasitella</taxon>
    </lineage>
</organism>
<evidence type="ECO:0000313" key="4">
    <source>
        <dbReference type="Proteomes" id="UP000054107"/>
    </source>
</evidence>
<evidence type="ECO:0000256" key="1">
    <source>
        <dbReference type="SAM" id="MobiDB-lite"/>
    </source>
</evidence>
<feature type="region of interest" description="Disordered" evidence="1">
    <location>
        <begin position="407"/>
        <end position="431"/>
    </location>
</feature>
<gene>
    <name evidence="3" type="primary">PARPA_06599.1 scaffold 22734</name>
</gene>
<evidence type="ECO:0000259" key="2">
    <source>
        <dbReference type="Pfam" id="PF13926"/>
    </source>
</evidence>
<name>A0A0B7NB38_9FUNG</name>
<dbReference type="Pfam" id="PF13926">
    <property type="entry name" value="DUF4211"/>
    <property type="match status" value="1"/>
</dbReference>
<reference evidence="3 4" key="1">
    <citation type="submission" date="2014-09" db="EMBL/GenBank/DDBJ databases">
        <authorList>
            <person name="Ellenberger Sabrina"/>
        </authorList>
    </citation>
    <scope>NUCLEOTIDE SEQUENCE [LARGE SCALE GENOMIC DNA]</scope>
    <source>
        <strain evidence="3 4">CBS 412.66</strain>
    </source>
</reference>
<dbReference type="STRING" id="35722.A0A0B7NB38"/>
<dbReference type="InterPro" id="IPR025451">
    <property type="entry name" value="DUF4211"/>
</dbReference>
<sequence length="431" mass="49757">MKQLLNGNVISVPLQEQQQESSELLPSKIIENEGSQEYQPDTLVLPKKKKAPVIFDSDENDISSDEDTVLTNIPRKRKKLKQRILESSDEEDKSQNMSHMEVDDTIDIVSDDDMDDDLDFLDKSDYHLDILQERTRGKRVHKYTENLKKLKDRKSKLSQYDKVETGPIESFVNSKHHQTFVSSSEDEGDSVVDEDEFVVDDDIVDGKRVTNQATSAELPAEFSKAKLMSFKRQMNVYIQYLIDLVLVPVFDISSNPKYVLARDVVTKRVKGYRDSIVTSDVWLPNFKEDLDRYPNWLQTTHLAYDTDLVCEACRANKAASTAIKLYSDNTSESETYYLGSECSQKASIYHEFKHFETHMHQKIKNLVYDRRYKASNSKDVFENLLQTNHIKTLRRSITSLMSKSVNRYNPKGQRSQFDDSSSSDSSQDDLY</sequence>
<dbReference type="OrthoDB" id="21499at2759"/>
<accession>A0A0B7NB38</accession>